<organism evidence="4 5">
    <name type="scientific">Roseomonas gilardii</name>
    <dbReference type="NCBI Taxonomy" id="257708"/>
    <lineage>
        <taxon>Bacteria</taxon>
        <taxon>Pseudomonadati</taxon>
        <taxon>Pseudomonadota</taxon>
        <taxon>Alphaproteobacteria</taxon>
        <taxon>Acetobacterales</taxon>
        <taxon>Roseomonadaceae</taxon>
        <taxon>Roseomonas</taxon>
    </lineage>
</organism>
<evidence type="ECO:0008006" key="6">
    <source>
        <dbReference type="Google" id="ProtNLM"/>
    </source>
</evidence>
<dbReference type="InterPro" id="IPR029044">
    <property type="entry name" value="Nucleotide-diphossugar_trans"/>
</dbReference>
<evidence type="ECO:0000256" key="1">
    <source>
        <dbReference type="ARBA" id="ARBA00022676"/>
    </source>
</evidence>
<name>A0A1L7ACQ5_9PROT</name>
<dbReference type="InterPro" id="IPR002495">
    <property type="entry name" value="Glyco_trans_8"/>
</dbReference>
<dbReference type="EMBL" id="CP015583">
    <property type="protein sequence ID" value="APT56419.1"/>
    <property type="molecule type" value="Genomic_DNA"/>
</dbReference>
<dbReference type="Gene3D" id="3.90.550.10">
    <property type="entry name" value="Spore Coat Polysaccharide Biosynthesis Protein SpsA, Chain A"/>
    <property type="match status" value="1"/>
</dbReference>
<dbReference type="eggNOG" id="COG1442">
    <property type="taxonomic scope" value="Bacteria"/>
</dbReference>
<dbReference type="Pfam" id="PF01501">
    <property type="entry name" value="Glyco_transf_8"/>
    <property type="match status" value="1"/>
</dbReference>
<reference evidence="4 5" key="1">
    <citation type="submission" date="2016-05" db="EMBL/GenBank/DDBJ databases">
        <title>Complete Genome and Methylome Analysis of Psychrotrophic Bacterial Isolates from Antarctic Lake Untersee.</title>
        <authorList>
            <person name="Fomenkov A."/>
            <person name="Akimov V.N."/>
            <person name="Vasilyeva L.V."/>
            <person name="Andersen D."/>
            <person name="Vincze T."/>
            <person name="Roberts R.J."/>
        </authorList>
    </citation>
    <scope>NUCLEOTIDE SEQUENCE [LARGE SCALE GENOMIC DNA]</scope>
    <source>
        <strain evidence="4 5">U14-5</strain>
    </source>
</reference>
<keyword evidence="2" id="KW-0808">Transferase</keyword>
<dbReference type="GO" id="GO:0046872">
    <property type="term" value="F:metal ion binding"/>
    <property type="evidence" value="ECO:0007669"/>
    <property type="project" value="UniProtKB-KW"/>
</dbReference>
<evidence type="ECO:0000256" key="3">
    <source>
        <dbReference type="ARBA" id="ARBA00022723"/>
    </source>
</evidence>
<dbReference type="SUPFAM" id="SSF53448">
    <property type="entry name" value="Nucleotide-diphospho-sugar transferases"/>
    <property type="match status" value="1"/>
</dbReference>
<dbReference type="AlphaFoldDB" id="A0A1L7ACQ5"/>
<keyword evidence="3" id="KW-0479">Metal-binding</keyword>
<dbReference type="InterPro" id="IPR050748">
    <property type="entry name" value="Glycosyltrans_8_dom-fam"/>
</dbReference>
<keyword evidence="1" id="KW-0328">Glycosyltransferase</keyword>
<dbReference type="PANTHER" id="PTHR13778:SF47">
    <property type="entry name" value="LIPOPOLYSACCHARIDE 1,3-GALACTOSYLTRANSFERASE"/>
    <property type="match status" value="1"/>
</dbReference>
<gene>
    <name evidence="4" type="ORF">RGI145_04155</name>
</gene>
<dbReference type="Proteomes" id="UP000185494">
    <property type="component" value="Chromosome 1"/>
</dbReference>
<sequence length="321" mass="37063">MEKIPVLFCADARYFPYMAATMASLLSSNPDNAFRLIVCSTERNVASEQQIARFVGEHRNATVEFVCFDLQQVKTNLPVSKHITVSAYLRLFVTEFLDPSVEKVVYLDSDIIVRDDIRALWETPLDDAYLAAVPEPYKAYHPGFDKDDTYYNSGVLVVNVRKWREDNVLPALLTFTVENAEHLTAHDQDVINNVFRDRITSVPSCWNFQPNFADFSAAEMGLSEEEFQELRRAPKIIHYTGSSKPWFYMQEPHYKSWYHEAARLTPWARPPADQTMSNVIRKALRLKKLKERANWHFPHLCRAARTMLGRRSRVNVDPAIG</sequence>
<evidence type="ECO:0000256" key="2">
    <source>
        <dbReference type="ARBA" id="ARBA00022679"/>
    </source>
</evidence>
<accession>A0A1L7ACQ5</accession>
<dbReference type="RefSeq" id="WP_075797363.1">
    <property type="nucleotide sequence ID" value="NZ_CP015583.1"/>
</dbReference>
<dbReference type="PANTHER" id="PTHR13778">
    <property type="entry name" value="GLYCOSYLTRANSFERASE 8 DOMAIN-CONTAINING PROTEIN"/>
    <property type="match status" value="1"/>
</dbReference>
<dbReference type="KEGG" id="rgi:RGI145_04155"/>
<evidence type="ECO:0000313" key="5">
    <source>
        <dbReference type="Proteomes" id="UP000185494"/>
    </source>
</evidence>
<evidence type="ECO:0000313" key="4">
    <source>
        <dbReference type="EMBL" id="APT56419.1"/>
    </source>
</evidence>
<protein>
    <recommendedName>
        <fullName evidence="6">General stress protein A</fullName>
    </recommendedName>
</protein>
<dbReference type="CDD" id="cd04194">
    <property type="entry name" value="GT8_A4GalT_like"/>
    <property type="match status" value="1"/>
</dbReference>
<dbReference type="GO" id="GO:0016757">
    <property type="term" value="F:glycosyltransferase activity"/>
    <property type="evidence" value="ECO:0007669"/>
    <property type="project" value="UniProtKB-KW"/>
</dbReference>
<proteinExistence type="predicted"/>